<dbReference type="SMART" id="SM00260">
    <property type="entry name" value="CheW"/>
    <property type="match status" value="1"/>
</dbReference>
<dbReference type="InterPro" id="IPR024181">
    <property type="entry name" value="Chemotax_regulator_CheV"/>
</dbReference>
<protein>
    <recommendedName>
        <fullName evidence="1">Stage 0 sporulation protein A homolog</fullName>
    </recommendedName>
</protein>
<dbReference type="SUPFAM" id="SSF52172">
    <property type="entry name" value="CheY-like"/>
    <property type="match status" value="1"/>
</dbReference>
<dbReference type="PIRSF" id="PIRSF002867">
    <property type="entry name" value="CheV"/>
    <property type="match status" value="1"/>
</dbReference>
<sequence length="296" mass="33167">MENGVLLESGTNELEILEFKIGENFYGINVAKVREILPYQKPTPIPNAHPYIEGIFMPREDIITLINLSKALHVTENNDSFGHMNIVTNFNKSNIAFHVDGVVGIHRVSWEDINKPDKTINASATGILKLNNKLIVILDFERIITDINPETGLKMSDLSHLHNRINNNMPILIAEDSPMLSKLIRDFLEKAGYTNLIMTENGAEAWEIIQKFTNEGTVFDKIKCVITDIEMPQMDGHHLTKLIKSDKELKAIPVIIFSSLINAEMRIKGKSIGADAQITKPEIGTLIEVMDSLVNA</sequence>
<dbReference type="KEGG" id="acht:bsdcttw_33690"/>
<dbReference type="InterPro" id="IPR011006">
    <property type="entry name" value="CheY-like_superfamily"/>
</dbReference>
<evidence type="ECO:0000313" key="7">
    <source>
        <dbReference type="Proteomes" id="UP000515703"/>
    </source>
</evidence>
<evidence type="ECO:0000256" key="2">
    <source>
        <dbReference type="ARBA" id="ARBA00024867"/>
    </source>
</evidence>
<evidence type="ECO:0000256" key="1">
    <source>
        <dbReference type="ARBA" id="ARBA00018672"/>
    </source>
</evidence>
<evidence type="ECO:0000256" key="3">
    <source>
        <dbReference type="PROSITE-ProRule" id="PRU00169"/>
    </source>
</evidence>
<evidence type="ECO:0000259" key="5">
    <source>
        <dbReference type="PROSITE" id="PS50851"/>
    </source>
</evidence>
<dbReference type="PANTHER" id="PTHR47233">
    <property type="entry name" value="CHEMOTAXIS PROTEIN CHEV"/>
    <property type="match status" value="1"/>
</dbReference>
<feature type="domain" description="Response regulatory" evidence="4">
    <location>
        <begin position="170"/>
        <end position="295"/>
    </location>
</feature>
<dbReference type="RefSeq" id="WP_185256017.1">
    <property type="nucleotide sequence ID" value="NZ_AP023368.1"/>
</dbReference>
<dbReference type="InterPro" id="IPR001789">
    <property type="entry name" value="Sig_transdc_resp-reg_receiver"/>
</dbReference>
<feature type="modified residue" description="4-aspartylphosphate" evidence="3">
    <location>
        <position position="228"/>
    </location>
</feature>
<dbReference type="EMBL" id="AP023368">
    <property type="protein sequence ID" value="BCK00329.1"/>
    <property type="molecule type" value="Genomic_DNA"/>
</dbReference>
<evidence type="ECO:0000259" key="4">
    <source>
        <dbReference type="PROSITE" id="PS50110"/>
    </source>
</evidence>
<dbReference type="Gene3D" id="2.30.30.40">
    <property type="entry name" value="SH3 Domains"/>
    <property type="match status" value="1"/>
</dbReference>
<dbReference type="PROSITE" id="PS50851">
    <property type="entry name" value="CHEW"/>
    <property type="match status" value="1"/>
</dbReference>
<dbReference type="Gene3D" id="3.40.50.2300">
    <property type="match status" value="1"/>
</dbReference>
<dbReference type="InterPro" id="IPR036061">
    <property type="entry name" value="CheW-like_dom_sf"/>
</dbReference>
<reference evidence="6 7" key="1">
    <citation type="submission" date="2020-08" db="EMBL/GenBank/DDBJ databases">
        <title>Draft genome sequencing of an Anaerocolumna strain isolated from anoxic soil subjected to BSD treatment.</title>
        <authorList>
            <person name="Uek A."/>
            <person name="Tonouchi A."/>
        </authorList>
    </citation>
    <scope>NUCLEOTIDE SEQUENCE [LARGE SCALE GENOMIC DNA]</scope>
    <source>
        <strain evidence="6 7">CTTW</strain>
    </source>
</reference>
<proteinExistence type="predicted"/>
<dbReference type="GO" id="GO:0006935">
    <property type="term" value="P:chemotaxis"/>
    <property type="evidence" value="ECO:0007669"/>
    <property type="project" value="InterPro"/>
</dbReference>
<dbReference type="Proteomes" id="UP000515703">
    <property type="component" value="Chromosome"/>
</dbReference>
<dbReference type="PANTHER" id="PTHR47233:SF3">
    <property type="entry name" value="CHEMOTAXIS PROTEIN CHEV"/>
    <property type="match status" value="1"/>
</dbReference>
<name>A0A7I8DPJ3_9FIRM</name>
<accession>A0A7I8DPJ3</accession>
<dbReference type="SMART" id="SM00448">
    <property type="entry name" value="REC"/>
    <property type="match status" value="1"/>
</dbReference>
<gene>
    <name evidence="6" type="primary">chev</name>
    <name evidence="6" type="ORF">bsdcttw_33690</name>
</gene>
<dbReference type="GO" id="GO:0000160">
    <property type="term" value="P:phosphorelay signal transduction system"/>
    <property type="evidence" value="ECO:0007669"/>
    <property type="project" value="InterPro"/>
</dbReference>
<dbReference type="Gene3D" id="2.40.50.180">
    <property type="entry name" value="CheA-289, Domain 4"/>
    <property type="match status" value="1"/>
</dbReference>
<feature type="domain" description="CheW-like" evidence="5">
    <location>
        <begin position="13"/>
        <end position="149"/>
    </location>
</feature>
<dbReference type="InterPro" id="IPR002545">
    <property type="entry name" value="CheW-lke_dom"/>
</dbReference>
<reference evidence="6 7" key="2">
    <citation type="submission" date="2020-08" db="EMBL/GenBank/DDBJ databases">
        <authorList>
            <person name="Ueki A."/>
            <person name="Tonouchi A."/>
        </authorList>
    </citation>
    <scope>NUCLEOTIDE SEQUENCE [LARGE SCALE GENOMIC DNA]</scope>
    <source>
        <strain evidence="6 7">CTTW</strain>
    </source>
</reference>
<dbReference type="AlphaFoldDB" id="A0A7I8DPJ3"/>
<evidence type="ECO:0000313" key="6">
    <source>
        <dbReference type="EMBL" id="BCK00329.1"/>
    </source>
</evidence>
<dbReference type="SUPFAM" id="SSF50341">
    <property type="entry name" value="CheW-like"/>
    <property type="match status" value="1"/>
</dbReference>
<dbReference type="Pfam" id="PF00072">
    <property type="entry name" value="Response_reg"/>
    <property type="match status" value="1"/>
</dbReference>
<dbReference type="Pfam" id="PF01584">
    <property type="entry name" value="CheW"/>
    <property type="match status" value="1"/>
</dbReference>
<comment type="function">
    <text evidence="2">May play the central regulatory role in sporulation. It may be an element of the effector pathway responsible for the activation of sporulation genes in response to nutritional stress. Spo0A may act in concert with spo0H (a sigma factor) to control the expression of some genes that are critical to the sporulation process.</text>
</comment>
<dbReference type="PROSITE" id="PS50110">
    <property type="entry name" value="RESPONSE_REGULATORY"/>
    <property type="match status" value="1"/>
</dbReference>
<organism evidence="6 7">
    <name type="scientific">Anaerocolumna chitinilytica</name>
    <dbReference type="NCBI Taxonomy" id="1727145"/>
    <lineage>
        <taxon>Bacteria</taxon>
        <taxon>Bacillati</taxon>
        <taxon>Bacillota</taxon>
        <taxon>Clostridia</taxon>
        <taxon>Lachnospirales</taxon>
        <taxon>Lachnospiraceae</taxon>
        <taxon>Anaerocolumna</taxon>
    </lineage>
</organism>
<keyword evidence="7" id="KW-1185">Reference proteome</keyword>
<keyword evidence="3" id="KW-0597">Phosphoprotein</keyword>